<dbReference type="EMBL" id="AENT01000025">
    <property type="protein sequence ID" value="EFR42450.1"/>
    <property type="molecule type" value="Genomic_DNA"/>
</dbReference>
<dbReference type="PANTHER" id="PTHR34857:SF2">
    <property type="entry name" value="SLL0384 PROTEIN"/>
    <property type="match status" value="1"/>
</dbReference>
<dbReference type="InterPro" id="IPR003339">
    <property type="entry name" value="ABC/ECF_trnsptr_transmembrane"/>
</dbReference>
<dbReference type="PANTHER" id="PTHR34857">
    <property type="entry name" value="SLL0384 PROTEIN"/>
    <property type="match status" value="1"/>
</dbReference>
<keyword evidence="4 9" id="KW-0813">Transport</keyword>
<evidence type="ECO:0000256" key="7">
    <source>
        <dbReference type="ARBA" id="ARBA00022989"/>
    </source>
</evidence>
<dbReference type="Proteomes" id="UP000004594">
    <property type="component" value="Unassembled WGS sequence"/>
</dbReference>
<dbReference type="Pfam" id="PF02361">
    <property type="entry name" value="CbiQ"/>
    <property type="match status" value="1"/>
</dbReference>
<comment type="function">
    <text evidence="9">Transmembrane (T) component of an energy-coupling factor (ECF) ABC-transporter complex. Unlike classic ABC transporters this ECF transporter provides the energy necessary to transport a number of different substrates.</text>
</comment>
<feature type="transmembrane region" description="Helical" evidence="9">
    <location>
        <begin position="26"/>
        <end position="53"/>
    </location>
</feature>
<dbReference type="InterPro" id="IPR051611">
    <property type="entry name" value="ECF_transporter_component"/>
</dbReference>
<keyword evidence="6 9" id="KW-0812">Transmembrane</keyword>
<comment type="caution">
    <text evidence="10">The sequence shown here is derived from an EMBL/GenBank/DDBJ whole genome shotgun (WGS) entry which is preliminary data.</text>
</comment>
<dbReference type="AlphaFoldDB" id="E4L9Z5"/>
<dbReference type="GO" id="GO:0005886">
    <property type="term" value="C:plasma membrane"/>
    <property type="evidence" value="ECO:0007669"/>
    <property type="project" value="UniProtKB-SubCell"/>
</dbReference>
<keyword evidence="8 9" id="KW-0472">Membrane</keyword>
<evidence type="ECO:0000256" key="6">
    <source>
        <dbReference type="ARBA" id="ARBA00022692"/>
    </source>
</evidence>
<evidence type="ECO:0000256" key="4">
    <source>
        <dbReference type="ARBA" id="ARBA00022448"/>
    </source>
</evidence>
<evidence type="ECO:0000313" key="11">
    <source>
        <dbReference type="Proteomes" id="UP000004594"/>
    </source>
</evidence>
<feature type="transmembrane region" description="Helical" evidence="9">
    <location>
        <begin position="73"/>
        <end position="95"/>
    </location>
</feature>
<feature type="transmembrane region" description="Helical" evidence="9">
    <location>
        <begin position="246"/>
        <end position="265"/>
    </location>
</feature>
<comment type="similarity">
    <text evidence="2 9">Belongs to the energy-coupling factor EcfT family.</text>
</comment>
<dbReference type="GO" id="GO:0022857">
    <property type="term" value="F:transmembrane transporter activity"/>
    <property type="evidence" value="ECO:0007669"/>
    <property type="project" value="UniProtKB-UniRule"/>
</dbReference>
<evidence type="ECO:0000256" key="8">
    <source>
        <dbReference type="ARBA" id="ARBA00023136"/>
    </source>
</evidence>
<dbReference type="RefSeq" id="WP_007555028.1">
    <property type="nucleotide sequence ID" value="NZ_AENT01000025.1"/>
</dbReference>
<name>E4L9Z5_9FIRM</name>
<evidence type="ECO:0000256" key="9">
    <source>
        <dbReference type="HAMAP-Rule" id="MF_01461"/>
    </source>
</evidence>
<evidence type="ECO:0000256" key="5">
    <source>
        <dbReference type="ARBA" id="ARBA00022475"/>
    </source>
</evidence>
<dbReference type="OrthoDB" id="8075495at2"/>
<keyword evidence="5 9" id="KW-1003">Cell membrane</keyword>
<dbReference type="HAMAP" id="MF_01461">
    <property type="entry name" value="EcfT"/>
    <property type="match status" value="1"/>
</dbReference>
<organism evidence="10 11">
    <name type="scientific">Dialister micraerophilus UPII 345-E</name>
    <dbReference type="NCBI Taxonomy" id="910314"/>
    <lineage>
        <taxon>Bacteria</taxon>
        <taxon>Bacillati</taxon>
        <taxon>Bacillota</taxon>
        <taxon>Negativicutes</taxon>
        <taxon>Veillonellales</taxon>
        <taxon>Veillonellaceae</taxon>
        <taxon>Dialister</taxon>
    </lineage>
</organism>
<feature type="transmembrane region" description="Helical" evidence="9">
    <location>
        <begin position="116"/>
        <end position="135"/>
    </location>
</feature>
<dbReference type="InterPro" id="IPR024919">
    <property type="entry name" value="EcfT"/>
</dbReference>
<evidence type="ECO:0000256" key="1">
    <source>
        <dbReference type="ARBA" id="ARBA00004651"/>
    </source>
</evidence>
<evidence type="ECO:0000256" key="3">
    <source>
        <dbReference type="ARBA" id="ARBA00014042"/>
    </source>
</evidence>
<evidence type="ECO:0000313" key="10">
    <source>
        <dbReference type="EMBL" id="EFR42450.1"/>
    </source>
</evidence>
<gene>
    <name evidence="9" type="primary">ecfT</name>
    <name evidence="10" type="ORF">HMPREF9220_0156</name>
</gene>
<reference evidence="10 11" key="1">
    <citation type="submission" date="2010-11" db="EMBL/GenBank/DDBJ databases">
        <authorList>
            <person name="Durkin A.S."/>
            <person name="Madupu R."/>
            <person name="Torralba M."/>
            <person name="Gillis M."/>
            <person name="Methe B."/>
            <person name="Sutton G."/>
            <person name="Nelson K.E."/>
        </authorList>
    </citation>
    <scope>NUCLEOTIDE SEQUENCE [LARGE SCALE GENOMIC DNA]</scope>
    <source>
        <strain evidence="10 11">UPII 345-E</strain>
    </source>
</reference>
<evidence type="ECO:0000256" key="2">
    <source>
        <dbReference type="ARBA" id="ARBA00005660"/>
    </source>
</evidence>
<sequence>MLTDMTLGQYYPGESVLHHMDPRAKIFCMMIAVITIFSSNSIYSYLFSTLFVILTVAISRVPPVMIWRAVKPLWFILVFTMLIHFFTTPGTDLMAYGWFHITKEGFTNGIFMTLRLLLLIIFASLLTFTTSPIILTDGIESILTPLQRFGVPAHELAMMMTIALRFIPTLLEETDRIMKAQASRGADFINGNFLQRAKSMIPIMVPLFISSFRRADDLATAMEARCYRGGEGRTKMTQLSYGTRDYTAMTITIVALVIVFLMRYFSI</sequence>
<proteinExistence type="inferred from homology"/>
<dbReference type="eggNOG" id="COG0619">
    <property type="taxonomic scope" value="Bacteria"/>
</dbReference>
<dbReference type="CDD" id="cd16914">
    <property type="entry name" value="EcfT"/>
    <property type="match status" value="1"/>
</dbReference>
<comment type="subunit">
    <text evidence="9">Forms a stable energy-coupling factor (ECF) transporter complex composed of 2 membrane-embedded substrate-binding proteins (S component), 2 ATP-binding proteins (A component) and 2 transmembrane proteins (T component).</text>
</comment>
<accession>E4L9Z5</accession>
<protein>
    <recommendedName>
        <fullName evidence="3 9">Energy-coupling factor transporter transmembrane protein EcfT</fullName>
        <shortName evidence="9">ECF transporter T component EcfT</shortName>
    </recommendedName>
</protein>
<comment type="subcellular location">
    <subcellularLocation>
        <location evidence="1 9">Cell membrane</location>
        <topology evidence="1 9">Multi-pass membrane protein</topology>
    </subcellularLocation>
</comment>
<keyword evidence="7 9" id="KW-1133">Transmembrane helix</keyword>